<keyword evidence="2 13" id="KW-0444">Lipid biosynthesis</keyword>
<dbReference type="PANTHER" id="PTHR42995">
    <property type="entry name" value="ACETYL-COENZYME A CARBOXYLASE CARBOXYL TRANSFERASE SUBUNIT BETA, CHLOROPLASTIC"/>
    <property type="match status" value="1"/>
</dbReference>
<protein>
    <recommendedName>
        <fullName evidence="13">Acetyl-coenzyme A carboxylase carboxyl transferase subunit beta</fullName>
        <shortName evidence="13">ACCase subunit beta</shortName>
        <shortName evidence="13">Acetyl-CoA carboxylase carboxyltransferase subunit beta</shortName>
        <ecNumber evidence="13">2.1.3.15</ecNumber>
    </recommendedName>
</protein>
<dbReference type="SUPFAM" id="SSF52096">
    <property type="entry name" value="ClpP/crotonase"/>
    <property type="match status" value="1"/>
</dbReference>
<name>A0A2M7SEC3_9BACT</name>
<dbReference type="InterPro" id="IPR041010">
    <property type="entry name" value="Znf-ACC"/>
</dbReference>
<evidence type="ECO:0000313" key="16">
    <source>
        <dbReference type="Proteomes" id="UP000229307"/>
    </source>
</evidence>
<feature type="binding site" evidence="13">
    <location>
        <position position="32"/>
    </location>
    <ligand>
        <name>Zn(2+)</name>
        <dbReference type="ChEBI" id="CHEBI:29105"/>
    </ligand>
</feature>
<evidence type="ECO:0000256" key="11">
    <source>
        <dbReference type="ARBA" id="ARBA00023160"/>
    </source>
</evidence>
<dbReference type="PRINTS" id="PR01070">
    <property type="entry name" value="ACCCTRFRASEB"/>
</dbReference>
<dbReference type="Proteomes" id="UP000229307">
    <property type="component" value="Unassembled WGS sequence"/>
</dbReference>
<keyword evidence="11 13" id="KW-0275">Fatty acid biosynthesis</keyword>
<keyword evidence="4 13" id="KW-0479">Metal-binding</keyword>
<gene>
    <name evidence="13" type="primary">accD</name>
    <name evidence="15" type="ORF">COY52_02355</name>
</gene>
<evidence type="ECO:0000256" key="2">
    <source>
        <dbReference type="ARBA" id="ARBA00022516"/>
    </source>
</evidence>
<comment type="pathway">
    <text evidence="13">Lipid metabolism; malonyl-CoA biosynthesis; malonyl-CoA from acetyl-CoA: step 1/1.</text>
</comment>
<evidence type="ECO:0000256" key="6">
    <source>
        <dbReference type="ARBA" id="ARBA00022771"/>
    </source>
</evidence>
<comment type="cofactor">
    <cofactor evidence="13">
        <name>Zn(2+)</name>
        <dbReference type="ChEBI" id="CHEBI:29105"/>
    </cofactor>
    <text evidence="13">Binds 1 zinc ion per subunit.</text>
</comment>
<dbReference type="EMBL" id="PFMR01000076">
    <property type="protein sequence ID" value="PIZ17872.1"/>
    <property type="molecule type" value="Genomic_DNA"/>
</dbReference>
<feature type="domain" description="CoA carboxyltransferase N-terminal" evidence="14">
    <location>
        <begin position="25"/>
        <end position="280"/>
    </location>
</feature>
<dbReference type="NCBIfam" id="TIGR00515">
    <property type="entry name" value="accD"/>
    <property type="match status" value="1"/>
</dbReference>
<dbReference type="PANTHER" id="PTHR42995:SF5">
    <property type="entry name" value="ACETYL-COENZYME A CARBOXYLASE CARBOXYL TRANSFERASE SUBUNIT BETA, CHLOROPLASTIC"/>
    <property type="match status" value="1"/>
</dbReference>
<evidence type="ECO:0000256" key="13">
    <source>
        <dbReference type="HAMAP-Rule" id="MF_01395"/>
    </source>
</evidence>
<comment type="subcellular location">
    <subcellularLocation>
        <location evidence="1 13">Cytoplasm</location>
    </subcellularLocation>
</comment>
<evidence type="ECO:0000256" key="10">
    <source>
        <dbReference type="ARBA" id="ARBA00023098"/>
    </source>
</evidence>
<comment type="catalytic activity">
    <reaction evidence="13">
        <text>N(6)-carboxybiotinyl-L-lysyl-[protein] + acetyl-CoA = N(6)-biotinyl-L-lysyl-[protein] + malonyl-CoA</text>
        <dbReference type="Rhea" id="RHEA:54728"/>
        <dbReference type="Rhea" id="RHEA-COMP:10505"/>
        <dbReference type="Rhea" id="RHEA-COMP:10506"/>
        <dbReference type="ChEBI" id="CHEBI:57288"/>
        <dbReference type="ChEBI" id="CHEBI:57384"/>
        <dbReference type="ChEBI" id="CHEBI:83144"/>
        <dbReference type="ChEBI" id="CHEBI:83145"/>
        <dbReference type="EC" id="2.1.3.15"/>
    </reaction>
</comment>
<evidence type="ECO:0000256" key="5">
    <source>
        <dbReference type="ARBA" id="ARBA00022741"/>
    </source>
</evidence>
<feature type="binding site" evidence="13">
    <location>
        <position position="48"/>
    </location>
    <ligand>
        <name>Zn(2+)</name>
        <dbReference type="ChEBI" id="CHEBI:29105"/>
    </ligand>
</feature>
<keyword evidence="3 13" id="KW-0808">Transferase</keyword>
<dbReference type="GO" id="GO:0005524">
    <property type="term" value="F:ATP binding"/>
    <property type="evidence" value="ECO:0007669"/>
    <property type="project" value="UniProtKB-KW"/>
</dbReference>
<organism evidence="15 16">
    <name type="scientific">Candidatus Desantisbacteria bacterium CG_4_10_14_0_8_um_filter_48_22</name>
    <dbReference type="NCBI Taxonomy" id="1974543"/>
    <lineage>
        <taxon>Bacteria</taxon>
        <taxon>Candidatus Desantisiibacteriota</taxon>
    </lineage>
</organism>
<dbReference type="AlphaFoldDB" id="A0A2M7SEC3"/>
<dbReference type="Pfam" id="PF01039">
    <property type="entry name" value="Carboxyl_trans"/>
    <property type="match status" value="1"/>
</dbReference>
<evidence type="ECO:0000256" key="12">
    <source>
        <dbReference type="ARBA" id="ARBA00025280"/>
    </source>
</evidence>
<evidence type="ECO:0000256" key="3">
    <source>
        <dbReference type="ARBA" id="ARBA00022679"/>
    </source>
</evidence>
<dbReference type="InterPro" id="IPR029045">
    <property type="entry name" value="ClpP/crotonase-like_dom_sf"/>
</dbReference>
<dbReference type="HAMAP" id="MF_01395">
    <property type="entry name" value="AcetylCoA_CT_beta"/>
    <property type="match status" value="1"/>
</dbReference>
<keyword evidence="8 13" id="KW-0862">Zinc</keyword>
<proteinExistence type="inferred from homology"/>
<comment type="function">
    <text evidence="12 13">Component of the acetyl coenzyme A carboxylase (ACC) complex. Biotin carboxylase (BC) catalyzes the carboxylation of biotin on its carrier protein (BCCP) and then the CO(2) group is transferred by the transcarboxylase to acetyl-CoA to form malonyl-CoA.</text>
</comment>
<dbReference type="InterPro" id="IPR034733">
    <property type="entry name" value="AcCoA_carboxyl_beta"/>
</dbReference>
<dbReference type="PROSITE" id="PS50980">
    <property type="entry name" value="COA_CT_NTER"/>
    <property type="match status" value="1"/>
</dbReference>
<keyword evidence="6 13" id="KW-0863">Zinc-finger</keyword>
<evidence type="ECO:0000256" key="9">
    <source>
        <dbReference type="ARBA" id="ARBA00022840"/>
    </source>
</evidence>
<accession>A0A2M7SEC3</accession>
<feature type="binding site" evidence="13">
    <location>
        <position position="51"/>
    </location>
    <ligand>
        <name>Zn(2+)</name>
        <dbReference type="ChEBI" id="CHEBI:29105"/>
    </ligand>
</feature>
<feature type="zinc finger region" description="C4-type" evidence="13">
    <location>
        <begin position="29"/>
        <end position="51"/>
    </location>
</feature>
<evidence type="ECO:0000259" key="14">
    <source>
        <dbReference type="PROSITE" id="PS50980"/>
    </source>
</evidence>
<comment type="similarity">
    <text evidence="13">Belongs to the AccD/PCCB family.</text>
</comment>
<evidence type="ECO:0000313" key="15">
    <source>
        <dbReference type="EMBL" id="PIZ17872.1"/>
    </source>
</evidence>
<comment type="caution">
    <text evidence="15">The sequence shown here is derived from an EMBL/GenBank/DDBJ whole genome shotgun (WGS) entry which is preliminary data.</text>
</comment>
<evidence type="ECO:0000256" key="7">
    <source>
        <dbReference type="ARBA" id="ARBA00022832"/>
    </source>
</evidence>
<dbReference type="GO" id="GO:0006633">
    <property type="term" value="P:fatty acid biosynthetic process"/>
    <property type="evidence" value="ECO:0007669"/>
    <property type="project" value="UniProtKB-KW"/>
</dbReference>
<dbReference type="GO" id="GO:0016743">
    <property type="term" value="F:carboxyl- or carbamoyltransferase activity"/>
    <property type="evidence" value="ECO:0007669"/>
    <property type="project" value="UniProtKB-UniRule"/>
</dbReference>
<keyword evidence="7 13" id="KW-0276">Fatty acid metabolism</keyword>
<dbReference type="GO" id="GO:2001295">
    <property type="term" value="P:malonyl-CoA biosynthetic process"/>
    <property type="evidence" value="ECO:0007669"/>
    <property type="project" value="UniProtKB-UniRule"/>
</dbReference>
<feature type="binding site" evidence="13">
    <location>
        <position position="29"/>
    </location>
    <ligand>
        <name>Zn(2+)</name>
        <dbReference type="ChEBI" id="CHEBI:29105"/>
    </ligand>
</feature>
<sequence length="280" mass="31179">MALFKKQQQYATVKTSRPVEVPEGLWTKCEGCRQLIFNKELAQNLKVCPKCRYHFRFSVGEWINLLTEEGTFKEYDAGIEPADPLGFVDTKKYTDRIREDQEKTKQKEAVVTGESMAGKFRIGLGIMDFSFRGGSMGSVVGEKITRLIERAISEKMPVVIIAASGGARMQEGILSLMQMAKTSAAAGRLNREGLLFISILTNPTSGGVAASFAALGDVVIAEPQAYIGFTGARVIEQTIRQKLPSHFQRSEFLLEHGFVDMIVERRNMKDSVIKIFDLLL</sequence>
<dbReference type="GO" id="GO:0008270">
    <property type="term" value="F:zinc ion binding"/>
    <property type="evidence" value="ECO:0007669"/>
    <property type="project" value="UniProtKB-UniRule"/>
</dbReference>
<reference evidence="16" key="1">
    <citation type="submission" date="2017-09" db="EMBL/GenBank/DDBJ databases">
        <title>Depth-based differentiation of microbial function through sediment-hosted aquifers and enrichment of novel symbionts in the deep terrestrial subsurface.</title>
        <authorList>
            <person name="Probst A.J."/>
            <person name="Ladd B."/>
            <person name="Jarett J.K."/>
            <person name="Geller-Mcgrath D.E."/>
            <person name="Sieber C.M.K."/>
            <person name="Emerson J.B."/>
            <person name="Anantharaman K."/>
            <person name="Thomas B.C."/>
            <person name="Malmstrom R."/>
            <person name="Stieglmeier M."/>
            <person name="Klingl A."/>
            <person name="Woyke T."/>
            <person name="Ryan C.M."/>
            <person name="Banfield J.F."/>
        </authorList>
    </citation>
    <scope>NUCLEOTIDE SEQUENCE [LARGE SCALE GENOMIC DNA]</scope>
</reference>
<dbReference type="Gene3D" id="3.90.226.10">
    <property type="entry name" value="2-enoyl-CoA Hydratase, Chain A, domain 1"/>
    <property type="match status" value="1"/>
</dbReference>
<keyword evidence="5 13" id="KW-0547">Nucleotide-binding</keyword>
<keyword evidence="13" id="KW-0963">Cytoplasm</keyword>
<evidence type="ECO:0000256" key="8">
    <source>
        <dbReference type="ARBA" id="ARBA00022833"/>
    </source>
</evidence>
<evidence type="ECO:0000256" key="1">
    <source>
        <dbReference type="ARBA" id="ARBA00004496"/>
    </source>
</evidence>
<dbReference type="GO" id="GO:0009317">
    <property type="term" value="C:acetyl-CoA carboxylase complex"/>
    <property type="evidence" value="ECO:0007669"/>
    <property type="project" value="InterPro"/>
</dbReference>
<dbReference type="InterPro" id="IPR011762">
    <property type="entry name" value="COA_CT_N"/>
</dbReference>
<keyword evidence="9 13" id="KW-0067">ATP-binding</keyword>
<dbReference type="EC" id="2.1.3.15" evidence="13"/>
<keyword evidence="10 13" id="KW-0443">Lipid metabolism</keyword>
<dbReference type="InterPro" id="IPR000438">
    <property type="entry name" value="Acetyl_CoA_COase_Trfase_b_su"/>
</dbReference>
<dbReference type="Pfam" id="PF17848">
    <property type="entry name" value="Zn_ribbon_ACC"/>
    <property type="match status" value="1"/>
</dbReference>
<dbReference type="GO" id="GO:0003989">
    <property type="term" value="F:acetyl-CoA carboxylase activity"/>
    <property type="evidence" value="ECO:0007669"/>
    <property type="project" value="InterPro"/>
</dbReference>
<evidence type="ECO:0000256" key="4">
    <source>
        <dbReference type="ARBA" id="ARBA00022723"/>
    </source>
</evidence>
<dbReference type="UniPathway" id="UPA00655">
    <property type="reaction ID" value="UER00711"/>
</dbReference>
<comment type="subunit">
    <text evidence="13">Acetyl-CoA carboxylase is a heterohexamer composed of biotin carboxyl carrier protein (AccB), biotin carboxylase (AccC) and two subunits each of ACCase subunit alpha (AccA) and ACCase subunit beta (AccD).</text>
</comment>